<protein>
    <recommendedName>
        <fullName evidence="4">Large ribosomal subunit protein uL1</fullName>
    </recommendedName>
</protein>
<dbReference type="InterPro" id="IPR028364">
    <property type="entry name" value="Ribosomal_uL1/biogenesis"/>
</dbReference>
<dbReference type="Gene3D" id="3.30.190.20">
    <property type="match status" value="1"/>
</dbReference>
<evidence type="ECO:0000313" key="5">
    <source>
        <dbReference type="EMBL" id="KAK8778865.1"/>
    </source>
</evidence>
<keyword evidence="6" id="KW-1185">Reference proteome</keyword>
<reference evidence="5 6" key="1">
    <citation type="journal article" date="2023" name="Arcadia Sci">
        <title>De novo assembly of a long-read Amblyomma americanum tick genome.</title>
        <authorList>
            <person name="Chou S."/>
            <person name="Poskanzer K.E."/>
            <person name="Rollins M."/>
            <person name="Thuy-Boun P.S."/>
        </authorList>
    </citation>
    <scope>NUCLEOTIDE SEQUENCE [LARGE SCALE GENOMIC DNA]</scope>
    <source>
        <strain evidence="5">F_SG_1</strain>
        <tissue evidence="5">Salivary glands</tissue>
    </source>
</reference>
<evidence type="ECO:0000256" key="1">
    <source>
        <dbReference type="ARBA" id="ARBA00010531"/>
    </source>
</evidence>
<dbReference type="GO" id="GO:0015934">
    <property type="term" value="C:large ribosomal subunit"/>
    <property type="evidence" value="ECO:0007669"/>
    <property type="project" value="InterPro"/>
</dbReference>
<accession>A0AAQ4EW94</accession>
<comment type="similarity">
    <text evidence="1">Belongs to the universal ribosomal protein uL1 family.</text>
</comment>
<gene>
    <name evidence="5" type="ORF">V5799_019790</name>
</gene>
<evidence type="ECO:0000313" key="6">
    <source>
        <dbReference type="Proteomes" id="UP001321473"/>
    </source>
</evidence>
<dbReference type="InterPro" id="IPR016095">
    <property type="entry name" value="Ribosomal_uL1_3-a/b-sand"/>
</dbReference>
<dbReference type="SUPFAM" id="SSF56808">
    <property type="entry name" value="Ribosomal protein L1"/>
    <property type="match status" value="1"/>
</dbReference>
<evidence type="ECO:0000256" key="3">
    <source>
        <dbReference type="ARBA" id="ARBA00023274"/>
    </source>
</evidence>
<keyword evidence="3" id="KW-0687">Ribonucleoprotein</keyword>
<dbReference type="GO" id="GO:0006412">
    <property type="term" value="P:translation"/>
    <property type="evidence" value="ECO:0007669"/>
    <property type="project" value="InterPro"/>
</dbReference>
<dbReference type="GO" id="GO:0003735">
    <property type="term" value="F:structural constituent of ribosome"/>
    <property type="evidence" value="ECO:0007669"/>
    <property type="project" value="InterPro"/>
</dbReference>
<dbReference type="Pfam" id="PF00687">
    <property type="entry name" value="Ribosomal_L1"/>
    <property type="match status" value="1"/>
</dbReference>
<organism evidence="5 6">
    <name type="scientific">Amblyomma americanum</name>
    <name type="common">Lone star tick</name>
    <dbReference type="NCBI Taxonomy" id="6943"/>
    <lineage>
        <taxon>Eukaryota</taxon>
        <taxon>Metazoa</taxon>
        <taxon>Ecdysozoa</taxon>
        <taxon>Arthropoda</taxon>
        <taxon>Chelicerata</taxon>
        <taxon>Arachnida</taxon>
        <taxon>Acari</taxon>
        <taxon>Parasitiformes</taxon>
        <taxon>Ixodida</taxon>
        <taxon>Ixodoidea</taxon>
        <taxon>Ixodidae</taxon>
        <taxon>Amblyomminae</taxon>
        <taxon>Amblyomma</taxon>
    </lineage>
</organism>
<dbReference type="Gene3D" id="3.40.50.790">
    <property type="match status" value="1"/>
</dbReference>
<dbReference type="PANTHER" id="PTHR36427">
    <property type="entry name" value="54S RIBOSOMAL PROTEIN L1, MITOCHONDRIAL"/>
    <property type="match status" value="1"/>
</dbReference>
<evidence type="ECO:0000256" key="4">
    <source>
        <dbReference type="ARBA" id="ARBA00035241"/>
    </source>
</evidence>
<dbReference type="InterPro" id="IPR002143">
    <property type="entry name" value="Ribosomal_uL1"/>
</dbReference>
<dbReference type="PANTHER" id="PTHR36427:SF3">
    <property type="entry name" value="LARGE RIBOSOMAL SUBUNIT PROTEIN UL1M"/>
    <property type="match status" value="1"/>
</dbReference>
<keyword evidence="2" id="KW-0689">Ribosomal protein</keyword>
<evidence type="ECO:0000256" key="2">
    <source>
        <dbReference type="ARBA" id="ARBA00022980"/>
    </source>
</evidence>
<name>A0AAQ4EW94_AMBAM</name>
<proteinExistence type="inferred from homology"/>
<dbReference type="GO" id="GO:0003723">
    <property type="term" value="F:RNA binding"/>
    <property type="evidence" value="ECO:0007669"/>
    <property type="project" value="InterPro"/>
</dbReference>
<dbReference type="PIRSF" id="PIRSF002155">
    <property type="entry name" value="Ribosomal_L1"/>
    <property type="match status" value="1"/>
</dbReference>
<dbReference type="CDD" id="cd00403">
    <property type="entry name" value="Ribosomal_L1"/>
    <property type="match status" value="1"/>
</dbReference>
<dbReference type="InterPro" id="IPR023674">
    <property type="entry name" value="Ribosomal_uL1-like"/>
</dbReference>
<sequence length="216" mass="24311">MSTRVNLEVLNEGVRAVFDEASHRRRKFVETVELQIAFKKAYGKKTLAPVPFRLQHPTKHNFKVCVLGDEQRCLEARANKVDCLDLEGILQKKKKPSGVKHLVKKYDAFLVPTSMMKDVQDQIGFSLKKAHKVPLPLENEDSVVEKANEAKTTLRFNMKKALWVAVSVGNLTMSPSAVAENIDQAVGSLLSLLKDDWIKIKSMHIKASMGPAQRIY</sequence>
<comment type="caution">
    <text evidence="5">The sequence shown here is derived from an EMBL/GenBank/DDBJ whole genome shotgun (WGS) entry which is preliminary data.</text>
</comment>
<dbReference type="AlphaFoldDB" id="A0AAQ4EW94"/>
<dbReference type="Proteomes" id="UP001321473">
    <property type="component" value="Unassembled WGS sequence"/>
</dbReference>
<dbReference type="EMBL" id="JARKHS020010334">
    <property type="protein sequence ID" value="KAK8778865.1"/>
    <property type="molecule type" value="Genomic_DNA"/>
</dbReference>